<dbReference type="InterPro" id="IPR036271">
    <property type="entry name" value="Tet_transcr_reg_TetR-rel_C_sf"/>
</dbReference>
<comment type="caution">
    <text evidence="7">The sequence shown here is derived from an EMBL/GenBank/DDBJ whole genome shotgun (WGS) entry which is preliminary data.</text>
</comment>
<dbReference type="PANTHER" id="PTHR30055">
    <property type="entry name" value="HTH-TYPE TRANSCRIPTIONAL REGULATOR RUTR"/>
    <property type="match status" value="1"/>
</dbReference>
<proteinExistence type="predicted"/>
<keyword evidence="8" id="KW-1185">Reference proteome</keyword>
<accession>A0A4R2GT06</accession>
<feature type="domain" description="HTH tetR-type" evidence="6">
    <location>
        <begin position="53"/>
        <end position="113"/>
    </location>
</feature>
<evidence type="ECO:0000313" key="7">
    <source>
        <dbReference type="EMBL" id="TCO12708.1"/>
    </source>
</evidence>
<feature type="DNA-binding region" description="H-T-H motif" evidence="4">
    <location>
        <begin position="76"/>
        <end position="95"/>
    </location>
</feature>
<dbReference type="Gene3D" id="1.10.357.10">
    <property type="entry name" value="Tetracycline Repressor, domain 2"/>
    <property type="match status" value="1"/>
</dbReference>
<dbReference type="PRINTS" id="PR00455">
    <property type="entry name" value="HTHTETR"/>
</dbReference>
<dbReference type="Proteomes" id="UP000294881">
    <property type="component" value="Unassembled WGS sequence"/>
</dbReference>
<dbReference type="PANTHER" id="PTHR30055:SF234">
    <property type="entry name" value="HTH-TYPE TRANSCRIPTIONAL REGULATOR BETI"/>
    <property type="match status" value="1"/>
</dbReference>
<sequence length="272" mass="30036">MARSRIRPADSGADRAAATGSASAAAAATTVAATGARARAPRKPRLSRQEKSERTRAAICQAAAEVIGEYGYANASISRIMERAGLGHGTFYAYFDSRQDLFDALLPMKGEEVLGFVQERVRGAPDFIDMEYRGFLGFFEYVQKHPWFFRLLHEAQVAAPDGHHRHINNILTRYRKALRRAHDAGEMPGYDASELDTLAFLLMSARDYVYSQQVARSDDAAETIQQAVRTYAKFVAHGLRGAEPQPQTPAGDKTGVAPREARGRKKPEDHQP</sequence>
<evidence type="ECO:0000313" key="8">
    <source>
        <dbReference type="Proteomes" id="UP000294881"/>
    </source>
</evidence>
<dbReference type="RefSeq" id="WP_165909965.1">
    <property type="nucleotide sequence ID" value="NZ_JBHUNN010000001.1"/>
</dbReference>
<dbReference type="GO" id="GO:0003700">
    <property type="term" value="F:DNA-binding transcription factor activity"/>
    <property type="evidence" value="ECO:0007669"/>
    <property type="project" value="TreeGrafter"/>
</dbReference>
<dbReference type="PROSITE" id="PS50977">
    <property type="entry name" value="HTH_TETR_2"/>
    <property type="match status" value="1"/>
</dbReference>
<dbReference type="Pfam" id="PF00440">
    <property type="entry name" value="TetR_N"/>
    <property type="match status" value="1"/>
</dbReference>
<name>A0A4R2GT06_9HYPH</name>
<reference evidence="7 8" key="1">
    <citation type="submission" date="2019-03" db="EMBL/GenBank/DDBJ databases">
        <title>Genomic Encyclopedia of Type Strains, Phase IV (KMG-IV): sequencing the most valuable type-strain genomes for metagenomic binning, comparative biology and taxonomic classification.</title>
        <authorList>
            <person name="Goeker M."/>
        </authorList>
    </citation>
    <scope>NUCLEOTIDE SEQUENCE [LARGE SCALE GENOMIC DNA]</scope>
    <source>
        <strain evidence="7 8">DSM 22958</strain>
    </source>
</reference>
<dbReference type="InterPro" id="IPR050109">
    <property type="entry name" value="HTH-type_TetR-like_transc_reg"/>
</dbReference>
<feature type="region of interest" description="Disordered" evidence="5">
    <location>
        <begin position="239"/>
        <end position="272"/>
    </location>
</feature>
<evidence type="ECO:0000256" key="3">
    <source>
        <dbReference type="ARBA" id="ARBA00023163"/>
    </source>
</evidence>
<dbReference type="SUPFAM" id="SSF48498">
    <property type="entry name" value="Tetracyclin repressor-like, C-terminal domain"/>
    <property type="match status" value="1"/>
</dbReference>
<feature type="region of interest" description="Disordered" evidence="5">
    <location>
        <begin position="32"/>
        <end position="54"/>
    </location>
</feature>
<dbReference type="AlphaFoldDB" id="A0A4R2GT06"/>
<keyword evidence="1" id="KW-0805">Transcription regulation</keyword>
<evidence type="ECO:0000256" key="4">
    <source>
        <dbReference type="PROSITE-ProRule" id="PRU00335"/>
    </source>
</evidence>
<evidence type="ECO:0000256" key="2">
    <source>
        <dbReference type="ARBA" id="ARBA00023125"/>
    </source>
</evidence>
<dbReference type="SUPFAM" id="SSF46689">
    <property type="entry name" value="Homeodomain-like"/>
    <property type="match status" value="1"/>
</dbReference>
<dbReference type="InterPro" id="IPR001647">
    <property type="entry name" value="HTH_TetR"/>
</dbReference>
<dbReference type="EMBL" id="SLWL01000008">
    <property type="protein sequence ID" value="TCO12708.1"/>
    <property type="molecule type" value="Genomic_DNA"/>
</dbReference>
<dbReference type="InterPro" id="IPR009057">
    <property type="entry name" value="Homeodomain-like_sf"/>
</dbReference>
<evidence type="ECO:0000256" key="1">
    <source>
        <dbReference type="ARBA" id="ARBA00023015"/>
    </source>
</evidence>
<keyword evidence="3" id="KW-0804">Transcription</keyword>
<protein>
    <submittedName>
        <fullName evidence="7">TetR family transcriptional regulator</fullName>
    </submittedName>
</protein>
<evidence type="ECO:0000256" key="5">
    <source>
        <dbReference type="SAM" id="MobiDB-lite"/>
    </source>
</evidence>
<organism evidence="7 8">
    <name type="scientific">Camelimonas lactis</name>
    <dbReference type="NCBI Taxonomy" id="659006"/>
    <lineage>
        <taxon>Bacteria</taxon>
        <taxon>Pseudomonadati</taxon>
        <taxon>Pseudomonadota</taxon>
        <taxon>Alphaproteobacteria</taxon>
        <taxon>Hyphomicrobiales</taxon>
        <taxon>Chelatococcaceae</taxon>
        <taxon>Camelimonas</taxon>
    </lineage>
</organism>
<gene>
    <name evidence="7" type="ORF">EV666_10831</name>
</gene>
<keyword evidence="2 4" id="KW-0238">DNA-binding</keyword>
<evidence type="ECO:0000259" key="6">
    <source>
        <dbReference type="PROSITE" id="PS50977"/>
    </source>
</evidence>
<dbReference type="GO" id="GO:0000976">
    <property type="term" value="F:transcription cis-regulatory region binding"/>
    <property type="evidence" value="ECO:0007669"/>
    <property type="project" value="TreeGrafter"/>
</dbReference>